<dbReference type="Proteomes" id="UP000326877">
    <property type="component" value="Unassembled WGS sequence"/>
</dbReference>
<organism evidence="1">
    <name type="scientific">Petromyces alliaceus</name>
    <name type="common">Aspergillus alliaceus</name>
    <dbReference type="NCBI Taxonomy" id="209559"/>
    <lineage>
        <taxon>Eukaryota</taxon>
        <taxon>Fungi</taxon>
        <taxon>Dikarya</taxon>
        <taxon>Ascomycota</taxon>
        <taxon>Pezizomycotina</taxon>
        <taxon>Eurotiomycetes</taxon>
        <taxon>Eurotiomycetidae</taxon>
        <taxon>Eurotiales</taxon>
        <taxon>Aspergillaceae</taxon>
        <taxon>Aspergillus</taxon>
        <taxon>Aspergillus subgen. Circumdati</taxon>
    </lineage>
</organism>
<sequence>MAPSAISPPSITYHPKASNAIPVDSPAVARTHVESFLLRWNEENLQLKLSSENLTKDIRCILQKASEKNLCRWEYDPEYQILKVKAMGSPLHDALNSCIDRSLTNAKLTVLTPDEAKCILNYPLSTLLSRPPQTDLRLKGGKKRAAWFKHPDNMIFFQDRAGKEKFLQVVIEIGFSESYHDLVRNAFQWLLRSGGGVQLVIIAKVEEDKRQLDIHQKTEQFKRTRDQLVAKYGDDISREIYETYDIECNPQDSSADLYEALGSEIAASDWVGPISVFLEVWRLRDGEPSLTEPRIDILPTPASPRDLILKVTDLIPEEHRASFPNFDAMRTITIDVARFRVELDDARMGTALIRALKVIRPLDKDESDPEFLPSAIS</sequence>
<dbReference type="AlphaFoldDB" id="A0A5N7C2K6"/>
<protein>
    <submittedName>
        <fullName evidence="1">Uncharacterized protein</fullName>
    </submittedName>
</protein>
<reference evidence="1" key="1">
    <citation type="submission" date="2019-04" db="EMBL/GenBank/DDBJ databases">
        <title>Friends and foes A comparative genomics studyof 23 Aspergillus species from section Flavi.</title>
        <authorList>
            <consortium name="DOE Joint Genome Institute"/>
            <person name="Kjaerbolling I."/>
            <person name="Vesth T."/>
            <person name="Frisvad J.C."/>
            <person name="Nybo J.L."/>
            <person name="Theobald S."/>
            <person name="Kildgaard S."/>
            <person name="Isbrandt T."/>
            <person name="Kuo A."/>
            <person name="Sato A."/>
            <person name="Lyhne E.K."/>
            <person name="Kogle M.E."/>
            <person name="Wiebenga A."/>
            <person name="Kun R.S."/>
            <person name="Lubbers R.J."/>
            <person name="Makela M.R."/>
            <person name="Barry K."/>
            <person name="Chovatia M."/>
            <person name="Clum A."/>
            <person name="Daum C."/>
            <person name="Haridas S."/>
            <person name="He G."/>
            <person name="LaButti K."/>
            <person name="Lipzen A."/>
            <person name="Mondo S."/>
            <person name="Riley R."/>
            <person name="Salamov A."/>
            <person name="Simmons B.A."/>
            <person name="Magnuson J.K."/>
            <person name="Henrissat B."/>
            <person name="Mortensen U.H."/>
            <person name="Larsen T.O."/>
            <person name="Devries R.P."/>
            <person name="Grigoriev I.V."/>
            <person name="Machida M."/>
            <person name="Baker S.E."/>
            <person name="Andersen M.R."/>
        </authorList>
    </citation>
    <scope>NUCLEOTIDE SEQUENCE [LARGE SCALE GENOMIC DNA]</scope>
    <source>
        <strain evidence="1">IBT 14317</strain>
    </source>
</reference>
<gene>
    <name evidence="1" type="ORF">BDV23DRAFT_195185</name>
</gene>
<proteinExistence type="predicted"/>
<dbReference type="OrthoDB" id="4413748at2759"/>
<dbReference type="EMBL" id="ML735280">
    <property type="protein sequence ID" value="KAE8388324.1"/>
    <property type="molecule type" value="Genomic_DNA"/>
</dbReference>
<evidence type="ECO:0000313" key="1">
    <source>
        <dbReference type="EMBL" id="KAE8388324.1"/>
    </source>
</evidence>
<accession>A0A5N7C2K6</accession>
<name>A0A5N7C2K6_PETAA</name>